<feature type="compositionally biased region" description="Low complexity" evidence="2">
    <location>
        <begin position="288"/>
        <end position="298"/>
    </location>
</feature>
<dbReference type="PROSITE" id="PS50089">
    <property type="entry name" value="ZF_RING_2"/>
    <property type="match status" value="1"/>
</dbReference>
<feature type="region of interest" description="Disordered" evidence="2">
    <location>
        <begin position="234"/>
        <end position="260"/>
    </location>
</feature>
<feature type="region of interest" description="Disordered" evidence="2">
    <location>
        <begin position="279"/>
        <end position="353"/>
    </location>
</feature>
<keyword evidence="1" id="KW-0479">Metal-binding</keyword>
<sequence>MAGQKILRGDAFTQNYSKLSRVQRTIQSSEWVAGRKTAAAAPPAKDDLDLGYLQEASDEKLGLHPSASSLAVALSEGKAELGLGRVDSDSFKLGGELWEVQGLRGMAGVQQQLQQKPESARDDVRSEFERGLEELMRGHYDECMSFASCSSPRTATTEDDEDEGEQLVRRRRRSDLEGDDLAESSAARRRHSRILSRWAARQAQEMITTMERRNRETELMALAGLHTVSMLDSSFLRESQSPTSRRQGNVERPSTQASSILQMWRELEDEHTLSRARERLRQQRNVDSNTNASSSNMSESRENNIQGSLEDASESENEFATWSHDQSGLQNENRDFDNSSREQSPDLGEVERERVSQIVRGWMESGISDPAHNGMRRNGRNRSEWLGETERERVRIVREWMQTTSQQRGSRSGRREEQDNGLGTQVDRAHEGSVIDNEEGQPEHIRRDMLRLRGRQALLDLLVRIESERQRELQGLLEHRAVSDFAHRNRIQSLLRGRFLRNERPAEEERVPSMAAGELNQLRQRHTVSGLREGFRSRLENIVRGQVSSHPETSFNNNNRDSRNDQINFNPSQEVQHENQELSQSRHQESDVQQIPDLMTNLDGSDQSTNQAPATDQGSNWQERVAGDERANRQQSAYNESNGWRVGTSEDRHRNWQENSVPNWPSEAAVNEGAEQHQLQEAQGVWRDDGSRGIVNSWSEGPSDPPRMRRSVPHRRVARFHPPDDDNVYSMELRELLSRRSVSNLLRSGFRESLDQLIQSYVERQGRSPIGWDLQRNLPPSPERDLEQLNDVQNDVRRDTIGRPSLILPSPPVPPPQPLWHQDLHHSSWSRHGVHRSELEWEMINDLRADVAKLQQGMNHMQRTLEACMDMQLELQRSVRQEVSAALNRSAGEQGVVETSDDGSKWGNVQKGTCCICCDNHIDSLLYRCGHMCTCSNCANELVRGGGKCPLCRAPIVEKIGISSSALVGVALVNSMVNPKAWRIIPRPLLETVLNNHAQHHRVPQPLILHGPRGVGKTTLILERLLGKWNSDPHVTGYVDFAESIKEHHPKHGHSYPWTSWTTCPPPQLATLESQLENCLESMAQKAIKLGSISSHQIFTTLTKWHSPITALNKILNTESSFPASKMPVVNNNRNNVSILNLWDRAVFRLSAGLNEHELDGVLDKRMSVEEGSYYRDAMAALKLAKEVIRVQEKWRGNAIQHLNNKGGFSRSLANSATDWPCLLLELLSSAAEMDYFQPKLVINNIEILKNAVCTDDTTICGSMYHDSLIWRIIALGANERCLPVLLVTSDSYYSYRAFMDFGFPDIFISRETFGWTPAEAKMHMVDDYFSQSEWTMIVEVLGPNPRHLFEVYALKLSNYYHKVMNEKGSTFEDIVDAYLANLQVNVVNPAMDESLLLLQKFAVDARSGKIPADRLRFGAPWRHPPKSDDLRLWAKLQLMDFVQSLINAEFGVNYLADCSLEILDDPSATALLEVGLLYAQRDPSFIRPISRGIQRCLVRWLVQEQMHLSFKNSFQYRWQRFIRELSLIIKPLNIGTELLISRIVRLYLAIHVLRFIAGNFSLGFTFILEKSKYRCQACFIYITFEEVLVNFTQSTNLKTLGIYFAIHISVGNDQGPHSNSQVRYVGQHSQSHSTTFGAKWESWPEV</sequence>
<evidence type="ECO:0000256" key="1">
    <source>
        <dbReference type="PROSITE-ProRule" id="PRU00175"/>
    </source>
</evidence>
<proteinExistence type="predicted"/>
<feature type="region of interest" description="Disordered" evidence="2">
    <location>
        <begin position="599"/>
        <end position="658"/>
    </location>
</feature>
<dbReference type="PANTHER" id="PTHR46519">
    <property type="entry name" value="RING/U-BOX SUPERFAMILY PROTEIN"/>
    <property type="match status" value="1"/>
</dbReference>
<accession>A0ABD1VAJ7</accession>
<dbReference type="Pfam" id="PF13920">
    <property type="entry name" value="zf-C3HC4_3"/>
    <property type="match status" value="1"/>
</dbReference>
<comment type="caution">
    <text evidence="4">The sequence shown here is derived from an EMBL/GenBank/DDBJ whole genome shotgun (WGS) entry which is preliminary data.</text>
</comment>
<dbReference type="CDD" id="cd16647">
    <property type="entry name" value="mRING-HC-C3HC5_NEU1"/>
    <property type="match status" value="1"/>
</dbReference>
<feature type="compositionally biased region" description="Polar residues" evidence="2">
    <location>
        <begin position="318"/>
        <end position="331"/>
    </location>
</feature>
<keyword evidence="1" id="KW-0862">Zinc</keyword>
<feature type="region of interest" description="Disordered" evidence="2">
    <location>
        <begin position="543"/>
        <end position="568"/>
    </location>
</feature>
<dbReference type="EMBL" id="JBFOLK010000002">
    <property type="protein sequence ID" value="KAL2533888.1"/>
    <property type="molecule type" value="Genomic_DNA"/>
</dbReference>
<dbReference type="InterPro" id="IPR013083">
    <property type="entry name" value="Znf_RING/FYVE/PHD"/>
</dbReference>
<keyword evidence="1" id="KW-0863">Zinc-finger</keyword>
<evidence type="ECO:0000313" key="4">
    <source>
        <dbReference type="EMBL" id="KAL2533888.1"/>
    </source>
</evidence>
<name>A0ABD1VAJ7_9LAMI</name>
<dbReference type="PANTHER" id="PTHR46519:SF2">
    <property type="entry name" value="RING_U-BOX SUPERFAMILY PROTEIN"/>
    <property type="match status" value="1"/>
</dbReference>
<evidence type="ECO:0000256" key="2">
    <source>
        <dbReference type="SAM" id="MobiDB-lite"/>
    </source>
</evidence>
<dbReference type="Gene3D" id="3.30.40.10">
    <property type="entry name" value="Zinc/RING finger domain, C3HC4 (zinc finger)"/>
    <property type="match status" value="1"/>
</dbReference>
<dbReference type="SUPFAM" id="SSF57850">
    <property type="entry name" value="RING/U-box"/>
    <property type="match status" value="1"/>
</dbReference>
<gene>
    <name evidence="4" type="ORF">Adt_07239</name>
</gene>
<protein>
    <submittedName>
        <fullName evidence="4">RING/U-box superfamily protein</fullName>
    </submittedName>
</protein>
<organism evidence="4 5">
    <name type="scientific">Abeliophyllum distichum</name>
    <dbReference type="NCBI Taxonomy" id="126358"/>
    <lineage>
        <taxon>Eukaryota</taxon>
        <taxon>Viridiplantae</taxon>
        <taxon>Streptophyta</taxon>
        <taxon>Embryophyta</taxon>
        <taxon>Tracheophyta</taxon>
        <taxon>Spermatophyta</taxon>
        <taxon>Magnoliopsida</taxon>
        <taxon>eudicotyledons</taxon>
        <taxon>Gunneridae</taxon>
        <taxon>Pentapetalae</taxon>
        <taxon>asterids</taxon>
        <taxon>lamiids</taxon>
        <taxon>Lamiales</taxon>
        <taxon>Oleaceae</taxon>
        <taxon>Forsythieae</taxon>
        <taxon>Abeliophyllum</taxon>
    </lineage>
</organism>
<feature type="domain" description="RING-type" evidence="3">
    <location>
        <begin position="914"/>
        <end position="953"/>
    </location>
</feature>
<feature type="compositionally biased region" description="Basic and acidic residues" evidence="2">
    <location>
        <begin position="332"/>
        <end position="353"/>
    </location>
</feature>
<feature type="region of interest" description="Disordered" evidence="2">
    <location>
        <begin position="683"/>
        <end position="710"/>
    </location>
</feature>
<evidence type="ECO:0000313" key="5">
    <source>
        <dbReference type="Proteomes" id="UP001604336"/>
    </source>
</evidence>
<dbReference type="InterPro" id="IPR001841">
    <property type="entry name" value="Znf_RING"/>
</dbReference>
<reference evidence="5" key="1">
    <citation type="submission" date="2024-07" db="EMBL/GenBank/DDBJ databases">
        <title>Two chromosome-level genome assemblies of Korean endemic species Abeliophyllum distichum and Forsythia ovata (Oleaceae).</title>
        <authorList>
            <person name="Jang H."/>
        </authorList>
    </citation>
    <scope>NUCLEOTIDE SEQUENCE [LARGE SCALE GENOMIC DNA]</scope>
</reference>
<dbReference type="Proteomes" id="UP001604336">
    <property type="component" value="Unassembled WGS sequence"/>
</dbReference>
<feature type="region of interest" description="Disordered" evidence="2">
    <location>
        <begin position="400"/>
        <end position="425"/>
    </location>
</feature>
<feature type="compositionally biased region" description="Polar residues" evidence="2">
    <location>
        <begin position="633"/>
        <end position="642"/>
    </location>
</feature>
<evidence type="ECO:0000259" key="3">
    <source>
        <dbReference type="PROSITE" id="PS50089"/>
    </source>
</evidence>
<keyword evidence="5" id="KW-1185">Reference proteome</keyword>
<feature type="compositionally biased region" description="Polar residues" evidence="2">
    <location>
        <begin position="602"/>
        <end position="622"/>
    </location>
</feature>
<feature type="region of interest" description="Disordered" evidence="2">
    <location>
        <begin position="149"/>
        <end position="188"/>
    </location>
</feature>
<dbReference type="GO" id="GO:0008270">
    <property type="term" value="F:zinc ion binding"/>
    <property type="evidence" value="ECO:0007669"/>
    <property type="project" value="UniProtKB-KW"/>
</dbReference>